<evidence type="ECO:0000313" key="3">
    <source>
        <dbReference type="Proteomes" id="UP000034112"/>
    </source>
</evidence>
<comment type="caution">
    <text evidence="2">The sequence shown here is derived from an EMBL/GenBank/DDBJ whole genome shotgun (WGS) entry which is preliminary data.</text>
</comment>
<proteinExistence type="predicted"/>
<keyword evidence="1" id="KW-0732">Signal</keyword>
<dbReference type="Proteomes" id="UP000034112">
    <property type="component" value="Unassembled WGS sequence"/>
</dbReference>
<sequence length="306" mass="32763">MRWPREVGLLLGVFSALFTGTATAAEEHVCQPGGASVTNSDCMAAASALLIASNPCNGKVIVPKNGIGAKHGNCCATMWRDAGDITHSIDYLSAAFMDNVVTCQRGYTILDDGTKVQTNFEACGVVKIIGRDTIPDQEEKQTPEFRGMTRRALPEEAELAKRGAIDVCGRALNDLIDVPGLAAKGFELVQTTTGAGAGYNVPASISQSVYSQLISQFEHQASGAVSRLAGEYLTREQFSYTAMDLANKAATSWNAVRNGLGDSVMEQVIKKVVTIGSLTQFKSISYTLRYASGEALVEFIVNNYRQ</sequence>
<evidence type="ECO:0000256" key="1">
    <source>
        <dbReference type="SAM" id="SignalP"/>
    </source>
</evidence>
<reference evidence="3" key="1">
    <citation type="journal article" date="2015" name="Genome Announc.">
        <title>Draft whole-genome sequence of the biocontrol agent Trichoderma harzianum T6776.</title>
        <authorList>
            <person name="Baroncelli R."/>
            <person name="Piaggeschi G."/>
            <person name="Fiorini L."/>
            <person name="Bertolini E."/>
            <person name="Zapparata A."/>
            <person name="Pe M.E."/>
            <person name="Sarrocco S."/>
            <person name="Vannacci G."/>
        </authorList>
    </citation>
    <scope>NUCLEOTIDE SEQUENCE [LARGE SCALE GENOMIC DNA]</scope>
    <source>
        <strain evidence="3">T6776</strain>
    </source>
</reference>
<evidence type="ECO:0000313" key="2">
    <source>
        <dbReference type="EMBL" id="KKP04064.1"/>
    </source>
</evidence>
<feature type="signal peptide" evidence="1">
    <location>
        <begin position="1"/>
        <end position="24"/>
    </location>
</feature>
<accession>A0A0G0AGH3</accession>
<gene>
    <name evidence="2" type="ORF">THAR02_03856</name>
</gene>
<protein>
    <recommendedName>
        <fullName evidence="4">Ecp2 effector protein domain-containing protein</fullName>
    </recommendedName>
</protein>
<evidence type="ECO:0008006" key="4">
    <source>
        <dbReference type="Google" id="ProtNLM"/>
    </source>
</evidence>
<feature type="chain" id="PRO_5002530823" description="Ecp2 effector protein domain-containing protein" evidence="1">
    <location>
        <begin position="25"/>
        <end position="306"/>
    </location>
</feature>
<dbReference type="EMBL" id="JOKZ01000089">
    <property type="protein sequence ID" value="KKP04064.1"/>
    <property type="molecule type" value="Genomic_DNA"/>
</dbReference>
<name>A0A0G0AGH3_TRIHA</name>
<dbReference type="AlphaFoldDB" id="A0A0G0AGH3"/>
<organism evidence="2 3">
    <name type="scientific">Trichoderma harzianum</name>
    <name type="common">Hypocrea lixii</name>
    <dbReference type="NCBI Taxonomy" id="5544"/>
    <lineage>
        <taxon>Eukaryota</taxon>
        <taxon>Fungi</taxon>
        <taxon>Dikarya</taxon>
        <taxon>Ascomycota</taxon>
        <taxon>Pezizomycotina</taxon>
        <taxon>Sordariomycetes</taxon>
        <taxon>Hypocreomycetidae</taxon>
        <taxon>Hypocreales</taxon>
        <taxon>Hypocreaceae</taxon>
        <taxon>Trichoderma</taxon>
    </lineage>
</organism>
<dbReference type="OrthoDB" id="10285787at2759"/>